<name>A0A6H5IPM9_9HYME</name>
<dbReference type="Proteomes" id="UP000479190">
    <property type="component" value="Unassembled WGS sequence"/>
</dbReference>
<feature type="region of interest" description="Disordered" evidence="1">
    <location>
        <begin position="269"/>
        <end position="290"/>
    </location>
</feature>
<evidence type="ECO:0008006" key="4">
    <source>
        <dbReference type="Google" id="ProtNLM"/>
    </source>
</evidence>
<accession>A0A6H5IPM9</accession>
<protein>
    <recommendedName>
        <fullName evidence="4">Reverse transcriptase domain-containing protein</fullName>
    </recommendedName>
</protein>
<evidence type="ECO:0000313" key="3">
    <source>
        <dbReference type="Proteomes" id="UP000479190"/>
    </source>
</evidence>
<feature type="non-terminal residue" evidence="2">
    <location>
        <position position="1"/>
    </location>
</feature>
<evidence type="ECO:0000256" key="1">
    <source>
        <dbReference type="SAM" id="MobiDB-lite"/>
    </source>
</evidence>
<sequence>LSYGAQPQKSEPTFARWRLPTDEPACVSLVAGRMSHTRRHTSLPAYLRWPSSRTSERGSTATAGRRKSSGRRCRCAVYWWTSEIADLRRSCLRARRLAQRACGWPNEGTSQARYASARRLLRAAIKISKRLCWSKLCDDVNENVWGKPYETVMSRLRSPRANTPSSPTLVRRIVAALFPRVPDEPALPPPLQAGAIVPAVTLEELRRACGRIKDHTAPRPDGVPNSVIKIAIATHPDIFLQVYTACLRTGVFPVCWKRQRLVLLPKPGKAISQRGSSTTIRTTDQSPTKS</sequence>
<dbReference type="PANTHER" id="PTHR19446">
    <property type="entry name" value="REVERSE TRANSCRIPTASES"/>
    <property type="match status" value="1"/>
</dbReference>
<dbReference type="EMBL" id="CADCXV010000961">
    <property type="protein sequence ID" value="CAB0039414.1"/>
    <property type="molecule type" value="Genomic_DNA"/>
</dbReference>
<organism evidence="2 3">
    <name type="scientific">Trichogramma brassicae</name>
    <dbReference type="NCBI Taxonomy" id="86971"/>
    <lineage>
        <taxon>Eukaryota</taxon>
        <taxon>Metazoa</taxon>
        <taxon>Ecdysozoa</taxon>
        <taxon>Arthropoda</taxon>
        <taxon>Hexapoda</taxon>
        <taxon>Insecta</taxon>
        <taxon>Pterygota</taxon>
        <taxon>Neoptera</taxon>
        <taxon>Endopterygota</taxon>
        <taxon>Hymenoptera</taxon>
        <taxon>Apocrita</taxon>
        <taxon>Proctotrupomorpha</taxon>
        <taxon>Chalcidoidea</taxon>
        <taxon>Trichogrammatidae</taxon>
        <taxon>Trichogramma</taxon>
    </lineage>
</organism>
<dbReference type="AlphaFoldDB" id="A0A6H5IPM9"/>
<keyword evidence="3" id="KW-1185">Reference proteome</keyword>
<gene>
    <name evidence="2" type="ORF">TBRA_LOCUS11156</name>
</gene>
<dbReference type="OrthoDB" id="6778504at2759"/>
<reference evidence="2 3" key="1">
    <citation type="submission" date="2020-02" db="EMBL/GenBank/DDBJ databases">
        <authorList>
            <person name="Ferguson B K."/>
        </authorList>
    </citation>
    <scope>NUCLEOTIDE SEQUENCE [LARGE SCALE GENOMIC DNA]</scope>
</reference>
<feature type="compositionally biased region" description="Polar residues" evidence="1">
    <location>
        <begin position="273"/>
        <end position="290"/>
    </location>
</feature>
<evidence type="ECO:0000313" key="2">
    <source>
        <dbReference type="EMBL" id="CAB0039414.1"/>
    </source>
</evidence>
<proteinExistence type="predicted"/>